<accession>A0ABY0V6J3</accession>
<dbReference type="Proteomes" id="UP000198976">
    <property type="component" value="Chromosome I"/>
</dbReference>
<keyword evidence="3" id="KW-1185">Reference proteome</keyword>
<name>A0ABY0V6J3_9ACTO</name>
<protein>
    <submittedName>
        <fullName evidence="2">Uncharacterized protein</fullName>
    </submittedName>
</protein>
<dbReference type="EMBL" id="LT629792">
    <property type="protein sequence ID" value="SDT90668.1"/>
    <property type="molecule type" value="Genomic_DNA"/>
</dbReference>
<gene>
    <name evidence="2" type="ORF">SAMN04489714_0769</name>
</gene>
<evidence type="ECO:0000313" key="3">
    <source>
        <dbReference type="Proteomes" id="UP000198976"/>
    </source>
</evidence>
<organism evidence="2 3">
    <name type="scientific">Schaalia radingae</name>
    <dbReference type="NCBI Taxonomy" id="131110"/>
    <lineage>
        <taxon>Bacteria</taxon>
        <taxon>Bacillati</taxon>
        <taxon>Actinomycetota</taxon>
        <taxon>Actinomycetes</taxon>
        <taxon>Actinomycetales</taxon>
        <taxon>Actinomycetaceae</taxon>
        <taxon>Schaalia</taxon>
    </lineage>
</organism>
<evidence type="ECO:0000256" key="1">
    <source>
        <dbReference type="SAM" id="MobiDB-lite"/>
    </source>
</evidence>
<sequence length="505" mass="51603">MSNSLVAERQESTGQLAGTLLIEDGEALVKAFESKDWVSGGVALFSTALDIGAAVLDPLGTLIAMGLGWLIEHVHPLDEWLDAFTGDADQVAAYSATWKNIHAQLAEAGTLLQNHTRVDLSDMRGETIQALNALEGDIAKTVEKAGRWADAMGTALEVAASLVQVVHDLVRDALSQIIGAFASALIEAVATAGLALPAIIQQVTAKVSSLATRISETINKVIESIGNLKGLLGQLAGLFDKVSGLLNQFLATPGGQILKDVGTKLLTTGGNALLNKITGGSQGGGLFGSQRQMMDPAAYGRGTSLNRGSGYYGGGAYGGLGYSDYYGTHYASALPSSYHAGSYGMPGSYDVSGAHSASDVRMSHSAAFAGIRHNGDITPDSRIPVAPAGAEAVHASSSAPTQAGRLGFHAAESSAASSASLAARGGAAATGRGFMVPPMAMAGAGGSMAAAASSGSGFRGAHASRQIINEENFQSLFDTEPEAPASNVPVITGSHHTEHAFSPRS</sequence>
<reference evidence="2 3" key="1">
    <citation type="submission" date="2016-10" db="EMBL/GenBank/DDBJ databases">
        <authorList>
            <person name="Varghese N."/>
            <person name="Submissions S."/>
        </authorList>
    </citation>
    <scope>NUCLEOTIDE SEQUENCE [LARGE SCALE GENOMIC DNA]</scope>
    <source>
        <strain evidence="2 3">DSM 9169</strain>
    </source>
</reference>
<evidence type="ECO:0000313" key="2">
    <source>
        <dbReference type="EMBL" id="SDT90668.1"/>
    </source>
</evidence>
<proteinExistence type="predicted"/>
<feature type="region of interest" description="Disordered" evidence="1">
    <location>
        <begin position="379"/>
        <end position="398"/>
    </location>
</feature>
<dbReference type="RefSeq" id="WP_157886342.1">
    <property type="nucleotide sequence ID" value="NZ_LT629792.1"/>
</dbReference>